<accession>A0A3Q9I6Y4</accession>
<dbReference type="Pfam" id="PF12821">
    <property type="entry name" value="ThrE_2"/>
    <property type="match status" value="1"/>
</dbReference>
<keyword evidence="4 8" id="KW-0812">Transmembrane</keyword>
<dbReference type="Proteomes" id="UP000270678">
    <property type="component" value="Chromosome"/>
</dbReference>
<feature type="transmembrane region" description="Helical" evidence="8">
    <location>
        <begin position="51"/>
        <end position="70"/>
    </location>
</feature>
<evidence type="ECO:0000256" key="4">
    <source>
        <dbReference type="ARBA" id="ARBA00022692"/>
    </source>
</evidence>
<dbReference type="AlphaFoldDB" id="A0A3Q9I6Y4"/>
<dbReference type="PANTHER" id="PTHR34390:SF1">
    <property type="entry name" value="SUCCINATE TRANSPORTER SUBUNIT YJJB-RELATED"/>
    <property type="match status" value="1"/>
</dbReference>
<organism evidence="10 11">
    <name type="scientific">Paenibacillus lutimineralis</name>
    <dbReference type="NCBI Taxonomy" id="2707005"/>
    <lineage>
        <taxon>Bacteria</taxon>
        <taxon>Bacillati</taxon>
        <taxon>Bacillota</taxon>
        <taxon>Bacilli</taxon>
        <taxon>Bacillales</taxon>
        <taxon>Paenibacillaceae</taxon>
        <taxon>Paenibacillus</taxon>
    </lineage>
</organism>
<dbReference type="GO" id="GO:0015744">
    <property type="term" value="P:succinate transport"/>
    <property type="evidence" value="ECO:0007669"/>
    <property type="project" value="TreeGrafter"/>
</dbReference>
<feature type="transmembrane region" description="Helical" evidence="8">
    <location>
        <begin position="6"/>
        <end position="23"/>
    </location>
</feature>
<evidence type="ECO:0000256" key="8">
    <source>
        <dbReference type="SAM" id="Phobius"/>
    </source>
</evidence>
<gene>
    <name evidence="10" type="ORF">EI981_06070</name>
</gene>
<evidence type="ECO:0000256" key="2">
    <source>
        <dbReference type="ARBA" id="ARBA00022475"/>
    </source>
</evidence>
<name>A0A3Q9I6Y4_9BACL</name>
<dbReference type="InterPro" id="IPR024528">
    <property type="entry name" value="ThrE_2"/>
</dbReference>
<evidence type="ECO:0000256" key="6">
    <source>
        <dbReference type="ARBA" id="ARBA00023136"/>
    </source>
</evidence>
<dbReference type="OrthoDB" id="9810047at2"/>
<evidence type="ECO:0000256" key="1">
    <source>
        <dbReference type="ARBA" id="ARBA00004651"/>
    </source>
</evidence>
<feature type="transmembrane region" description="Helical" evidence="8">
    <location>
        <begin position="28"/>
        <end position="45"/>
    </location>
</feature>
<dbReference type="GO" id="GO:0005886">
    <property type="term" value="C:plasma membrane"/>
    <property type="evidence" value="ECO:0007669"/>
    <property type="project" value="UniProtKB-SubCell"/>
</dbReference>
<keyword evidence="11" id="KW-1185">Reference proteome</keyword>
<evidence type="ECO:0000256" key="5">
    <source>
        <dbReference type="ARBA" id="ARBA00022989"/>
    </source>
</evidence>
<dbReference type="InterPro" id="IPR050539">
    <property type="entry name" value="ThrE_Dicarb/AminoAcid_Exp"/>
</dbReference>
<keyword evidence="6 8" id="KW-0472">Membrane</keyword>
<evidence type="ECO:0000256" key="7">
    <source>
        <dbReference type="ARBA" id="ARBA00034125"/>
    </source>
</evidence>
<evidence type="ECO:0000313" key="10">
    <source>
        <dbReference type="EMBL" id="AZS14064.1"/>
    </source>
</evidence>
<dbReference type="RefSeq" id="WP_126996356.1">
    <property type="nucleotide sequence ID" value="NZ_CP034346.1"/>
</dbReference>
<keyword evidence="5 8" id="KW-1133">Transmembrane helix</keyword>
<feature type="domain" description="Threonine/Serine exporter ThrE" evidence="9">
    <location>
        <begin position="6"/>
        <end position="132"/>
    </location>
</feature>
<reference evidence="11" key="1">
    <citation type="submission" date="2018-12" db="EMBL/GenBank/DDBJ databases">
        <title>Complete genome sequence of Paenibacillus sp. MBLB1234.</title>
        <authorList>
            <person name="Nam Y.-D."/>
            <person name="Kang J."/>
            <person name="Chung W.-H."/>
            <person name="Park Y.S."/>
        </authorList>
    </citation>
    <scope>NUCLEOTIDE SEQUENCE [LARGE SCALE GENOMIC DNA]</scope>
    <source>
        <strain evidence="11">MBLB1234</strain>
    </source>
</reference>
<evidence type="ECO:0000259" key="9">
    <source>
        <dbReference type="Pfam" id="PF12821"/>
    </source>
</evidence>
<keyword evidence="2" id="KW-1003">Cell membrane</keyword>
<sequence length="151" mass="16631">MTLILQLITSFFASAAFVVIFNAPRRTLLQCGLSGMLGWAAYYLLTPRIDTIFATVTATFIVGVISQFFARIYKKPVIIFSVAGIIPLVPGGLAYDAMRRFVENNYYAAIQLATQAFLISGSIAIGLVISEVLNQLIRKIPVRVPNKLRSK</sequence>
<comment type="subcellular location">
    <subcellularLocation>
        <location evidence="1">Cell membrane</location>
        <topology evidence="1">Multi-pass membrane protein</topology>
    </subcellularLocation>
</comment>
<dbReference type="KEGG" id="plut:EI981_06070"/>
<proteinExistence type="inferred from homology"/>
<protein>
    <submittedName>
        <fullName evidence="10">Threonine/serine exporter</fullName>
    </submittedName>
</protein>
<evidence type="ECO:0000256" key="3">
    <source>
        <dbReference type="ARBA" id="ARBA00022519"/>
    </source>
</evidence>
<dbReference type="EMBL" id="CP034346">
    <property type="protein sequence ID" value="AZS14064.1"/>
    <property type="molecule type" value="Genomic_DNA"/>
</dbReference>
<evidence type="ECO:0000313" key="11">
    <source>
        <dbReference type="Proteomes" id="UP000270678"/>
    </source>
</evidence>
<dbReference type="PANTHER" id="PTHR34390">
    <property type="entry name" value="UPF0442 PROTEIN YJJB-RELATED"/>
    <property type="match status" value="1"/>
</dbReference>
<keyword evidence="3" id="KW-0997">Cell inner membrane</keyword>
<comment type="similarity">
    <text evidence="7">Belongs to the ThrE exporter (TC 2.A.79) family.</text>
</comment>
<feature type="transmembrane region" description="Helical" evidence="8">
    <location>
        <begin position="107"/>
        <end position="129"/>
    </location>
</feature>
<feature type="transmembrane region" description="Helical" evidence="8">
    <location>
        <begin position="77"/>
        <end position="95"/>
    </location>
</feature>